<accession>A0A1G6Y0A1</accession>
<dbReference type="PANTHER" id="PTHR44846:SF1">
    <property type="entry name" value="MANNOSYL-D-GLYCERATE TRANSPORT_METABOLISM SYSTEM REPRESSOR MNGR-RELATED"/>
    <property type="match status" value="1"/>
</dbReference>
<dbReference type="SUPFAM" id="SSF64288">
    <property type="entry name" value="Chorismate lyase-like"/>
    <property type="match status" value="1"/>
</dbReference>
<keyword evidence="2" id="KW-0238">DNA-binding</keyword>
<dbReference type="Proteomes" id="UP000198823">
    <property type="component" value="Unassembled WGS sequence"/>
</dbReference>
<dbReference type="AlphaFoldDB" id="A0A1G6Y0A1"/>
<dbReference type="SUPFAM" id="SSF46785">
    <property type="entry name" value="Winged helix' DNA-binding domain"/>
    <property type="match status" value="1"/>
</dbReference>
<dbReference type="Pfam" id="PF00392">
    <property type="entry name" value="GntR"/>
    <property type="match status" value="1"/>
</dbReference>
<dbReference type="GO" id="GO:0045892">
    <property type="term" value="P:negative regulation of DNA-templated transcription"/>
    <property type="evidence" value="ECO:0007669"/>
    <property type="project" value="TreeGrafter"/>
</dbReference>
<evidence type="ECO:0000313" key="5">
    <source>
        <dbReference type="EMBL" id="SDD83373.1"/>
    </source>
</evidence>
<sequence length="240" mass="26827">MMEIEKDALIIDELVDLLENGGIPPGGKLPSENTLAERYRVPRYTVRNALNHLEERGLIESIQGKGRFLKPGPARIRMSLSGRTSFTEKMKELGHQLETAVVSCVPSDNGEAARALAAGPDDTVWRIGRLRVVDGEPMAIHYSHVLESRFPEIGEEGPGIRSMFEYYRERGYGDFESGKSVLSVVFPSSLEQELLSCSRLVPLLALESSCLDGRSGDTLEYTRILYRSDTFKYEISDIQE</sequence>
<dbReference type="EMBL" id="FNAR01000001">
    <property type="protein sequence ID" value="SDD83373.1"/>
    <property type="molecule type" value="Genomic_DNA"/>
</dbReference>
<dbReference type="InterPro" id="IPR011663">
    <property type="entry name" value="UTRA"/>
</dbReference>
<proteinExistence type="predicted"/>
<name>A0A1G6Y0A1_9BACL</name>
<dbReference type="Pfam" id="PF07702">
    <property type="entry name" value="UTRA"/>
    <property type="match status" value="1"/>
</dbReference>
<dbReference type="GO" id="GO:0003677">
    <property type="term" value="F:DNA binding"/>
    <property type="evidence" value="ECO:0007669"/>
    <property type="project" value="UniProtKB-KW"/>
</dbReference>
<dbReference type="InterPro" id="IPR036390">
    <property type="entry name" value="WH_DNA-bd_sf"/>
</dbReference>
<dbReference type="InterPro" id="IPR028978">
    <property type="entry name" value="Chorismate_lyase_/UTRA_dom_sf"/>
</dbReference>
<dbReference type="CDD" id="cd07377">
    <property type="entry name" value="WHTH_GntR"/>
    <property type="match status" value="1"/>
</dbReference>
<evidence type="ECO:0000256" key="3">
    <source>
        <dbReference type="ARBA" id="ARBA00023163"/>
    </source>
</evidence>
<dbReference type="PRINTS" id="PR00035">
    <property type="entry name" value="HTHGNTR"/>
</dbReference>
<feature type="domain" description="HTH gntR-type" evidence="4">
    <location>
        <begin position="4"/>
        <end position="72"/>
    </location>
</feature>
<organism evidence="5 6">
    <name type="scientific">Bhargavaea beijingensis</name>
    <dbReference type="NCBI Taxonomy" id="426756"/>
    <lineage>
        <taxon>Bacteria</taxon>
        <taxon>Bacillati</taxon>
        <taxon>Bacillota</taxon>
        <taxon>Bacilli</taxon>
        <taxon>Bacillales</taxon>
        <taxon>Caryophanaceae</taxon>
        <taxon>Bhargavaea</taxon>
    </lineage>
</organism>
<reference evidence="5 6" key="1">
    <citation type="submission" date="2016-10" db="EMBL/GenBank/DDBJ databases">
        <authorList>
            <person name="de Groot N.N."/>
        </authorList>
    </citation>
    <scope>NUCLEOTIDE SEQUENCE [LARGE SCALE GENOMIC DNA]</scope>
    <source>
        <strain evidence="5 6">CGMCC 1.6762</strain>
    </source>
</reference>
<gene>
    <name evidence="5" type="ORF">SAMN04488126_101239</name>
</gene>
<dbReference type="SMART" id="SM00345">
    <property type="entry name" value="HTH_GNTR"/>
    <property type="match status" value="1"/>
</dbReference>
<dbReference type="InterPro" id="IPR036388">
    <property type="entry name" value="WH-like_DNA-bd_sf"/>
</dbReference>
<dbReference type="Gene3D" id="3.40.1410.10">
    <property type="entry name" value="Chorismate lyase-like"/>
    <property type="match status" value="1"/>
</dbReference>
<keyword evidence="1" id="KW-0805">Transcription regulation</keyword>
<protein>
    <submittedName>
        <fullName evidence="5">GntR family transcriptional regulator</fullName>
    </submittedName>
</protein>
<evidence type="ECO:0000256" key="1">
    <source>
        <dbReference type="ARBA" id="ARBA00023015"/>
    </source>
</evidence>
<dbReference type="STRING" id="426756.SAMN04488126_101239"/>
<dbReference type="SMART" id="SM00866">
    <property type="entry name" value="UTRA"/>
    <property type="match status" value="1"/>
</dbReference>
<dbReference type="GO" id="GO:0003700">
    <property type="term" value="F:DNA-binding transcription factor activity"/>
    <property type="evidence" value="ECO:0007669"/>
    <property type="project" value="InterPro"/>
</dbReference>
<dbReference type="InterPro" id="IPR000524">
    <property type="entry name" value="Tscrpt_reg_HTH_GntR"/>
</dbReference>
<evidence type="ECO:0000313" key="6">
    <source>
        <dbReference type="Proteomes" id="UP000198823"/>
    </source>
</evidence>
<dbReference type="Gene3D" id="1.10.10.10">
    <property type="entry name" value="Winged helix-like DNA-binding domain superfamily/Winged helix DNA-binding domain"/>
    <property type="match status" value="1"/>
</dbReference>
<dbReference type="PANTHER" id="PTHR44846">
    <property type="entry name" value="MANNOSYL-D-GLYCERATE TRANSPORT/METABOLISM SYSTEM REPRESSOR MNGR-RELATED"/>
    <property type="match status" value="1"/>
</dbReference>
<evidence type="ECO:0000259" key="4">
    <source>
        <dbReference type="PROSITE" id="PS50949"/>
    </source>
</evidence>
<evidence type="ECO:0000256" key="2">
    <source>
        <dbReference type="ARBA" id="ARBA00023125"/>
    </source>
</evidence>
<dbReference type="PROSITE" id="PS50949">
    <property type="entry name" value="HTH_GNTR"/>
    <property type="match status" value="1"/>
</dbReference>
<dbReference type="InterPro" id="IPR050679">
    <property type="entry name" value="Bact_HTH_transcr_reg"/>
</dbReference>
<keyword evidence="3" id="KW-0804">Transcription</keyword>